<evidence type="ECO:0000313" key="5">
    <source>
        <dbReference type="Ensembl" id="ENSHHUP00000037981.1"/>
    </source>
</evidence>
<accession>A0A4W5MGP8</accession>
<dbReference type="STRING" id="62062.ENSHHUP00000037981"/>
<dbReference type="GO" id="GO:0015631">
    <property type="term" value="F:tubulin binding"/>
    <property type="evidence" value="ECO:0007669"/>
    <property type="project" value="TreeGrafter"/>
</dbReference>
<feature type="region of interest" description="Disordered" evidence="4">
    <location>
        <begin position="1"/>
        <end position="38"/>
    </location>
</feature>
<reference evidence="6" key="1">
    <citation type="submission" date="2018-06" db="EMBL/GenBank/DDBJ databases">
        <title>Genome assembly of Danube salmon.</title>
        <authorList>
            <person name="Macqueen D.J."/>
            <person name="Gundappa M.K."/>
        </authorList>
    </citation>
    <scope>NUCLEOTIDE SEQUENCE [LARGE SCALE GENOMIC DNA]</scope>
</reference>
<sequence length="143" mass="16431">AADASNQRDWENSAGKTETNGNIVAPNQWPKDIKVGPHSKEYENTVAKRRKPVTVDTSKAKSYLEALKLSIRQLKWKEFPVGRRSACVIYWHGVSFHDNNNILSGQVNKFSGMIEMLRKISLSRAVRTMQELFPEEYNFYPRS</sequence>
<evidence type="ECO:0000256" key="2">
    <source>
        <dbReference type="ARBA" id="ARBA00022741"/>
    </source>
</evidence>
<dbReference type="GeneTree" id="ENSGT00940000156689"/>
<dbReference type="GO" id="GO:0005524">
    <property type="term" value="F:ATP binding"/>
    <property type="evidence" value="ECO:0007669"/>
    <property type="project" value="UniProtKB-KW"/>
</dbReference>
<evidence type="ECO:0000256" key="1">
    <source>
        <dbReference type="ARBA" id="ARBA00022598"/>
    </source>
</evidence>
<reference evidence="5" key="2">
    <citation type="submission" date="2025-08" db="UniProtKB">
        <authorList>
            <consortium name="Ensembl"/>
        </authorList>
    </citation>
    <scope>IDENTIFICATION</scope>
</reference>
<dbReference type="GO" id="GO:0070740">
    <property type="term" value="F:tubulin-glutamic acid ligase activity"/>
    <property type="evidence" value="ECO:0007669"/>
    <property type="project" value="TreeGrafter"/>
</dbReference>
<reference evidence="5" key="3">
    <citation type="submission" date="2025-09" db="UniProtKB">
        <authorList>
            <consortium name="Ensembl"/>
        </authorList>
    </citation>
    <scope>IDENTIFICATION</scope>
</reference>
<organism evidence="5 6">
    <name type="scientific">Hucho hucho</name>
    <name type="common">huchen</name>
    <dbReference type="NCBI Taxonomy" id="62062"/>
    <lineage>
        <taxon>Eukaryota</taxon>
        <taxon>Metazoa</taxon>
        <taxon>Chordata</taxon>
        <taxon>Craniata</taxon>
        <taxon>Vertebrata</taxon>
        <taxon>Euteleostomi</taxon>
        <taxon>Actinopterygii</taxon>
        <taxon>Neopterygii</taxon>
        <taxon>Teleostei</taxon>
        <taxon>Protacanthopterygii</taxon>
        <taxon>Salmoniformes</taxon>
        <taxon>Salmonidae</taxon>
        <taxon>Salmoninae</taxon>
        <taxon>Hucho</taxon>
    </lineage>
</organism>
<dbReference type="PROSITE" id="PS51221">
    <property type="entry name" value="TTL"/>
    <property type="match status" value="1"/>
</dbReference>
<dbReference type="GO" id="GO:0036064">
    <property type="term" value="C:ciliary basal body"/>
    <property type="evidence" value="ECO:0007669"/>
    <property type="project" value="TreeGrafter"/>
</dbReference>
<keyword evidence="3" id="KW-0067">ATP-binding</keyword>
<dbReference type="InterPro" id="IPR004344">
    <property type="entry name" value="TTL/TTLL_fam"/>
</dbReference>
<evidence type="ECO:0000313" key="6">
    <source>
        <dbReference type="Proteomes" id="UP000314982"/>
    </source>
</evidence>
<name>A0A4W5MGP8_9TELE</name>
<dbReference type="PANTHER" id="PTHR12241:SF154">
    <property type="entry name" value="TUBULIN POLYGLUTAMYLASE TTLL11"/>
    <property type="match status" value="1"/>
</dbReference>
<keyword evidence="2" id="KW-0547">Nucleotide-binding</keyword>
<evidence type="ECO:0000256" key="3">
    <source>
        <dbReference type="ARBA" id="ARBA00022840"/>
    </source>
</evidence>
<evidence type="ECO:0000256" key="4">
    <source>
        <dbReference type="SAM" id="MobiDB-lite"/>
    </source>
</evidence>
<keyword evidence="1" id="KW-0436">Ligase</keyword>
<dbReference type="PANTHER" id="PTHR12241">
    <property type="entry name" value="TUBULIN POLYGLUTAMYLASE"/>
    <property type="match status" value="1"/>
</dbReference>
<proteinExistence type="predicted"/>
<protein>
    <submittedName>
        <fullName evidence="5">Uncharacterized protein</fullName>
    </submittedName>
</protein>
<dbReference type="AlphaFoldDB" id="A0A4W5MGP8"/>
<dbReference type="GO" id="GO:0000226">
    <property type="term" value="P:microtubule cytoskeleton organization"/>
    <property type="evidence" value="ECO:0007669"/>
    <property type="project" value="TreeGrafter"/>
</dbReference>
<dbReference type="Proteomes" id="UP000314982">
    <property type="component" value="Unassembled WGS sequence"/>
</dbReference>
<keyword evidence="6" id="KW-1185">Reference proteome</keyword>
<dbReference type="Ensembl" id="ENSHHUT00000039486.1">
    <property type="protein sequence ID" value="ENSHHUP00000037981.1"/>
    <property type="gene ID" value="ENSHHUG00000023753.1"/>
</dbReference>
<feature type="compositionally biased region" description="Basic and acidic residues" evidence="4">
    <location>
        <begin position="1"/>
        <end position="11"/>
    </location>
</feature>